<dbReference type="Proteomes" id="UP000030645">
    <property type="component" value="Unassembled WGS sequence"/>
</dbReference>
<name>W9QWW9_9ROSA</name>
<organism evidence="1 2">
    <name type="scientific">Morus notabilis</name>
    <dbReference type="NCBI Taxonomy" id="981085"/>
    <lineage>
        <taxon>Eukaryota</taxon>
        <taxon>Viridiplantae</taxon>
        <taxon>Streptophyta</taxon>
        <taxon>Embryophyta</taxon>
        <taxon>Tracheophyta</taxon>
        <taxon>Spermatophyta</taxon>
        <taxon>Magnoliopsida</taxon>
        <taxon>eudicotyledons</taxon>
        <taxon>Gunneridae</taxon>
        <taxon>Pentapetalae</taxon>
        <taxon>rosids</taxon>
        <taxon>fabids</taxon>
        <taxon>Rosales</taxon>
        <taxon>Moraceae</taxon>
        <taxon>Moreae</taxon>
        <taxon>Morus</taxon>
    </lineage>
</organism>
<keyword evidence="2" id="KW-1185">Reference proteome</keyword>
<gene>
    <name evidence="1" type="ORF">L484_005282</name>
</gene>
<evidence type="ECO:0000313" key="2">
    <source>
        <dbReference type="Proteomes" id="UP000030645"/>
    </source>
</evidence>
<sequence>MTTLLPNRPWSCLRSPTEAKTHYFSVRPISWASRTPFPHRRWIARVGSLAADLGSLEVDRVRI</sequence>
<dbReference type="AlphaFoldDB" id="W9QWW9"/>
<reference evidence="2" key="1">
    <citation type="submission" date="2013-01" db="EMBL/GenBank/DDBJ databases">
        <title>Draft Genome Sequence of a Mulberry Tree, Morus notabilis C.K. Schneid.</title>
        <authorList>
            <person name="He N."/>
            <person name="Zhao S."/>
        </authorList>
    </citation>
    <scope>NUCLEOTIDE SEQUENCE</scope>
</reference>
<protein>
    <submittedName>
        <fullName evidence="1">Uncharacterized protein</fullName>
    </submittedName>
</protein>
<evidence type="ECO:0000313" key="1">
    <source>
        <dbReference type="EMBL" id="EXB24353.1"/>
    </source>
</evidence>
<accession>W9QWW9</accession>
<dbReference type="EMBL" id="KE343332">
    <property type="protein sequence ID" value="EXB24353.1"/>
    <property type="molecule type" value="Genomic_DNA"/>
</dbReference>
<proteinExistence type="predicted"/>